<feature type="domain" description="Elongation factor P C-terminal" evidence="3">
    <location>
        <begin position="132"/>
        <end position="187"/>
    </location>
</feature>
<dbReference type="InterPro" id="IPR014722">
    <property type="entry name" value="Rib_uL2_dom2"/>
</dbReference>
<dbReference type="InterPro" id="IPR001059">
    <property type="entry name" value="Transl_elong_P/YeiP_cen"/>
</dbReference>
<sequence length="188" mass="20501">MPKACDLKRGIIVEINGMPHSVKQVEAKSPSSRGAATLYKIRFINLQTGQKLDESFKGDDFLKDIDCLRRQVQFSYMDGEIFTFMDTEDYSQYGLNSEDLEGQTGFLAEGLDGIIALLVDGAIIGIELPQSVALTISETTPGIKGSTATGRTKPAMLNTGIEIQVPEYLENGEVVKVNTTTGKFISRA</sequence>
<dbReference type="PROSITE" id="PS01275">
    <property type="entry name" value="EFP"/>
    <property type="match status" value="1"/>
</dbReference>
<evidence type="ECO:0000256" key="1">
    <source>
        <dbReference type="ARBA" id="ARBA00009479"/>
    </source>
</evidence>
<dbReference type="GO" id="GO:0005829">
    <property type="term" value="C:cytosol"/>
    <property type="evidence" value="ECO:0007669"/>
    <property type="project" value="UniProtKB-ARBA"/>
</dbReference>
<dbReference type="PANTHER" id="PTHR30053">
    <property type="entry name" value="ELONGATION FACTOR P"/>
    <property type="match status" value="1"/>
</dbReference>
<organism evidence="5 6">
    <name type="scientific">endosymbiont of Escarpia spicata</name>
    <dbReference type="NCBI Taxonomy" id="2200908"/>
    <lineage>
        <taxon>Bacteria</taxon>
        <taxon>Pseudomonadati</taxon>
        <taxon>Pseudomonadota</taxon>
        <taxon>Gammaproteobacteria</taxon>
        <taxon>sulfur-oxidizing symbionts</taxon>
    </lineage>
</organism>
<dbReference type="SMART" id="SM01185">
    <property type="entry name" value="EFP"/>
    <property type="match status" value="1"/>
</dbReference>
<dbReference type="Pfam" id="PF01132">
    <property type="entry name" value="EFP"/>
    <property type="match status" value="1"/>
</dbReference>
<dbReference type="InterPro" id="IPR008991">
    <property type="entry name" value="Translation_prot_SH3-like_sf"/>
</dbReference>
<evidence type="ECO:0000259" key="3">
    <source>
        <dbReference type="SMART" id="SM00841"/>
    </source>
</evidence>
<dbReference type="GO" id="GO:0043043">
    <property type="term" value="P:peptide biosynthetic process"/>
    <property type="evidence" value="ECO:0007669"/>
    <property type="project" value="InterPro"/>
</dbReference>
<feature type="domain" description="Translation elongation factor P/YeiP central" evidence="4">
    <location>
        <begin position="69"/>
        <end position="124"/>
    </location>
</feature>
<proteinExistence type="inferred from homology"/>
<dbReference type="GO" id="GO:0003746">
    <property type="term" value="F:translation elongation factor activity"/>
    <property type="evidence" value="ECO:0007669"/>
    <property type="project" value="UniProtKB-UniRule"/>
</dbReference>
<reference evidence="5 6" key="1">
    <citation type="journal article" date="2018" name="ISME J.">
        <title>Endosymbiont genomes yield clues of tubeworm success.</title>
        <authorList>
            <person name="Li Y."/>
            <person name="Liles M.R."/>
            <person name="Halanych K.M."/>
        </authorList>
    </citation>
    <scope>NUCLEOTIDE SEQUENCE [LARGE SCALE GENOMIC DNA]</scope>
    <source>
        <strain evidence="5">A1462</strain>
    </source>
</reference>
<gene>
    <name evidence="5" type="ORF">DIZ78_18155</name>
</gene>
<dbReference type="Pfam" id="PF08207">
    <property type="entry name" value="EFP_N"/>
    <property type="match status" value="1"/>
</dbReference>
<comment type="caution">
    <text evidence="5">The sequence shown here is derived from an EMBL/GenBank/DDBJ whole genome shotgun (WGS) entry which is preliminary data.</text>
</comment>
<dbReference type="Proteomes" id="UP000254771">
    <property type="component" value="Unassembled WGS sequence"/>
</dbReference>
<dbReference type="NCBIfam" id="NF001810">
    <property type="entry name" value="PRK00529.1"/>
    <property type="match status" value="1"/>
</dbReference>
<dbReference type="CDD" id="cd05794">
    <property type="entry name" value="S1_EF-P_repeat_2"/>
    <property type="match status" value="1"/>
</dbReference>
<comment type="similarity">
    <text evidence="1 2">Belongs to the elongation factor P family.</text>
</comment>
<dbReference type="Gene3D" id="2.40.50.140">
    <property type="entry name" value="Nucleic acid-binding proteins"/>
    <property type="match status" value="2"/>
</dbReference>
<dbReference type="Gene3D" id="2.30.30.30">
    <property type="match status" value="1"/>
</dbReference>
<dbReference type="NCBIfam" id="NF003392">
    <property type="entry name" value="PRK04542.1"/>
    <property type="match status" value="1"/>
</dbReference>
<accession>A0A370D7R5</accession>
<dbReference type="Pfam" id="PF09285">
    <property type="entry name" value="Elong-fact-P_C"/>
    <property type="match status" value="1"/>
</dbReference>
<dbReference type="InterPro" id="IPR012340">
    <property type="entry name" value="NA-bd_OB-fold"/>
</dbReference>
<dbReference type="SUPFAM" id="SSF50104">
    <property type="entry name" value="Translation proteins SH3-like domain"/>
    <property type="match status" value="1"/>
</dbReference>
<dbReference type="PANTHER" id="PTHR30053:SF14">
    <property type="entry name" value="TRANSLATION ELONGATION FACTOR KOW-LIKE DOMAIN-CONTAINING PROTEIN"/>
    <property type="match status" value="1"/>
</dbReference>
<dbReference type="InterPro" id="IPR013852">
    <property type="entry name" value="Transl_elong_P/YeiP_CS"/>
</dbReference>
<dbReference type="SUPFAM" id="SSF50249">
    <property type="entry name" value="Nucleic acid-binding proteins"/>
    <property type="match status" value="2"/>
</dbReference>
<dbReference type="InterPro" id="IPR013185">
    <property type="entry name" value="Transl_elong_KOW-like"/>
</dbReference>
<dbReference type="SMART" id="SM00841">
    <property type="entry name" value="Elong-fact-P_C"/>
    <property type="match status" value="1"/>
</dbReference>
<protein>
    <recommendedName>
        <fullName evidence="2">Elongation factor P-like protein</fullName>
    </recommendedName>
</protein>
<evidence type="ECO:0000259" key="4">
    <source>
        <dbReference type="SMART" id="SM01185"/>
    </source>
</evidence>
<dbReference type="InterPro" id="IPR015365">
    <property type="entry name" value="Elong-fact-P_C"/>
</dbReference>
<evidence type="ECO:0000256" key="2">
    <source>
        <dbReference type="HAMAP-Rule" id="MF_00646"/>
    </source>
</evidence>
<dbReference type="InterPro" id="IPR020599">
    <property type="entry name" value="Transl_elong_fac_P/YeiP"/>
</dbReference>
<dbReference type="EMBL" id="QFXE01000023">
    <property type="protein sequence ID" value="RDH80979.1"/>
    <property type="molecule type" value="Genomic_DNA"/>
</dbReference>
<evidence type="ECO:0000313" key="5">
    <source>
        <dbReference type="EMBL" id="RDH80979.1"/>
    </source>
</evidence>
<dbReference type="AlphaFoldDB" id="A0A370D7R5"/>
<evidence type="ECO:0000313" key="6">
    <source>
        <dbReference type="Proteomes" id="UP000254771"/>
    </source>
</evidence>
<dbReference type="FunFam" id="2.40.50.140:FF:000004">
    <property type="entry name" value="Elongation factor P"/>
    <property type="match status" value="1"/>
</dbReference>
<name>A0A370D7R5_9GAMM</name>
<keyword evidence="6" id="KW-1185">Reference proteome</keyword>
<dbReference type="HAMAP" id="MF_00646">
    <property type="entry name" value="EFP"/>
    <property type="match status" value="1"/>
</dbReference>
<dbReference type="PIRSF" id="PIRSF005901">
    <property type="entry name" value="EF-P"/>
    <property type="match status" value="1"/>
</dbReference>
<dbReference type="InterPro" id="IPR011897">
    <property type="entry name" value="Transl_elong_p-like_YeiP"/>
</dbReference>